<dbReference type="EMBL" id="BAABHM010000012">
    <property type="protein sequence ID" value="GAA4706453.1"/>
    <property type="molecule type" value="Genomic_DNA"/>
</dbReference>
<evidence type="ECO:0000313" key="3">
    <source>
        <dbReference type="Proteomes" id="UP001500843"/>
    </source>
</evidence>
<dbReference type="Proteomes" id="UP001500843">
    <property type="component" value="Unassembled WGS sequence"/>
</dbReference>
<gene>
    <name evidence="2" type="ORF">GCM10023198_30700</name>
</gene>
<proteinExistence type="predicted"/>
<evidence type="ECO:0000256" key="1">
    <source>
        <dbReference type="SAM" id="MobiDB-lite"/>
    </source>
</evidence>
<organism evidence="2 3">
    <name type="scientific">Promicromonospora umidemergens</name>
    <dbReference type="NCBI Taxonomy" id="629679"/>
    <lineage>
        <taxon>Bacteria</taxon>
        <taxon>Bacillati</taxon>
        <taxon>Actinomycetota</taxon>
        <taxon>Actinomycetes</taxon>
        <taxon>Micrococcales</taxon>
        <taxon>Promicromonosporaceae</taxon>
        <taxon>Promicromonospora</taxon>
    </lineage>
</organism>
<comment type="caution">
    <text evidence="2">The sequence shown here is derived from an EMBL/GenBank/DDBJ whole genome shotgun (WGS) entry which is preliminary data.</text>
</comment>
<keyword evidence="3" id="KW-1185">Reference proteome</keyword>
<sequence length="363" mass="38490">MDPLGSFEFSPGLAELADLAALTDRETTDATVSHEQIAKELWTALRRLGVRGQMLVLGEDAEVYAGLPQTERRISPGATAELVGQVPGASWPHTGLQLHQHPGTQPDPFDLVINNIPANDLVAHSTVGSARQWQQHAINTLGSIGLTGPGGLTILLASSRLLDDTESYVRREMSRAVELLGALRLPAGALRRAPGNDGTVDLILLHHRGSPGTTPFTESIPVTLDGRDVHVNEYYDTRPDHVLGTLASRDNPWGPADTTVVPGGVGLATELRAGLNAIARSARARGLPLPADAADLDVSIDSTTGESGDRASRRPSAIRAQDLGEARAVVARLRAQRRDAFPTTPDRPAPPRSPGPEPEPPGL</sequence>
<evidence type="ECO:0000313" key="2">
    <source>
        <dbReference type="EMBL" id="GAA4706453.1"/>
    </source>
</evidence>
<feature type="region of interest" description="Disordered" evidence="1">
    <location>
        <begin position="298"/>
        <end position="363"/>
    </location>
</feature>
<name>A0ABP8XEH2_9MICO</name>
<protein>
    <submittedName>
        <fullName evidence="2">Uncharacterized protein</fullName>
    </submittedName>
</protein>
<accession>A0ABP8XEH2</accession>
<feature type="compositionally biased region" description="Pro residues" evidence="1">
    <location>
        <begin position="345"/>
        <end position="363"/>
    </location>
</feature>
<dbReference type="RefSeq" id="WP_253869347.1">
    <property type="nucleotide sequence ID" value="NZ_BAABHM010000012.1"/>
</dbReference>
<reference evidence="3" key="1">
    <citation type="journal article" date="2019" name="Int. J. Syst. Evol. Microbiol.">
        <title>The Global Catalogue of Microorganisms (GCM) 10K type strain sequencing project: providing services to taxonomists for standard genome sequencing and annotation.</title>
        <authorList>
            <consortium name="The Broad Institute Genomics Platform"/>
            <consortium name="The Broad Institute Genome Sequencing Center for Infectious Disease"/>
            <person name="Wu L."/>
            <person name="Ma J."/>
        </authorList>
    </citation>
    <scope>NUCLEOTIDE SEQUENCE [LARGE SCALE GENOMIC DNA]</scope>
    <source>
        <strain evidence="3">JCM 17975</strain>
    </source>
</reference>